<proteinExistence type="predicted"/>
<sequence length="35" mass="4137">MEKNRESVDEFTCLRGTLLFQNRIPCFDFIALCII</sequence>
<geneLocation type="chloroplast" evidence="1"/>
<dbReference type="AlphaFoldDB" id="H1ZTN1"/>
<keyword evidence="1" id="KW-0934">Plastid</keyword>
<keyword evidence="1" id="KW-0150">Chloroplast</keyword>
<reference evidence="1" key="1">
    <citation type="submission" date="2010-06" db="EMBL/GenBank/DDBJ databases">
        <title>Molecular systematics of the Cactaceae.</title>
        <authorList>
            <person name="Barcenas R.T."/>
            <person name="Yesson C.J."/>
            <person name="Hawkins J.A."/>
        </authorList>
    </citation>
    <scope>NUCLEOTIDE SEQUENCE</scope>
    <source>
        <strain evidence="1">CHB5</strain>
    </source>
</reference>
<accession>H1ZTN1</accession>
<organism evidence="1">
    <name type="scientific">Echinocereus laui</name>
    <dbReference type="NCBI Taxonomy" id="867012"/>
    <lineage>
        <taxon>Eukaryota</taxon>
        <taxon>Viridiplantae</taxon>
        <taxon>Streptophyta</taxon>
        <taxon>Embryophyta</taxon>
        <taxon>Tracheophyta</taxon>
        <taxon>Spermatophyta</taxon>
        <taxon>Magnoliopsida</taxon>
        <taxon>eudicotyledons</taxon>
        <taxon>Gunneridae</taxon>
        <taxon>Pentapetalae</taxon>
        <taxon>Caryophyllales</taxon>
        <taxon>Cactineae</taxon>
        <taxon>Cactaceae</taxon>
        <taxon>Cactoideae</taxon>
        <taxon>Echinocereeae</taxon>
        <taxon>Echinocereus</taxon>
    </lineage>
</organism>
<protein>
    <submittedName>
        <fullName evidence="1">Maturase K</fullName>
    </submittedName>
</protein>
<name>H1ZTN1_9CARY</name>
<dbReference type="EMBL" id="FN997186">
    <property type="protein sequence ID" value="CBV65436.1"/>
    <property type="molecule type" value="Genomic_DNA"/>
</dbReference>
<gene>
    <name evidence="1" type="primary">matK</name>
</gene>
<evidence type="ECO:0000313" key="1">
    <source>
        <dbReference type="EMBL" id="CBV65436.1"/>
    </source>
</evidence>